<feature type="signal peptide" evidence="2">
    <location>
        <begin position="1"/>
        <end position="24"/>
    </location>
</feature>
<accession>A0A3A1WJP2</accession>
<keyword evidence="4" id="KW-1185">Reference proteome</keyword>
<evidence type="ECO:0000313" key="3">
    <source>
        <dbReference type="EMBL" id="RIY00162.1"/>
    </source>
</evidence>
<evidence type="ECO:0000256" key="1">
    <source>
        <dbReference type="SAM" id="MobiDB-lite"/>
    </source>
</evidence>
<evidence type="ECO:0000256" key="2">
    <source>
        <dbReference type="SAM" id="SignalP"/>
    </source>
</evidence>
<dbReference type="AlphaFoldDB" id="A0A3A1WJP2"/>
<protein>
    <submittedName>
        <fullName evidence="3">PepSY domain-containing protein</fullName>
    </submittedName>
</protein>
<feature type="chain" id="PRO_5017288595" evidence="2">
    <location>
        <begin position="25"/>
        <end position="115"/>
    </location>
</feature>
<feature type="compositionally biased region" description="Basic and acidic residues" evidence="1">
    <location>
        <begin position="44"/>
        <end position="61"/>
    </location>
</feature>
<gene>
    <name evidence="3" type="ORF">D3218_12790</name>
</gene>
<proteinExistence type="predicted"/>
<dbReference type="EMBL" id="QYRN01000006">
    <property type="protein sequence ID" value="RIY00162.1"/>
    <property type="molecule type" value="Genomic_DNA"/>
</dbReference>
<comment type="caution">
    <text evidence="3">The sequence shown here is derived from an EMBL/GenBank/DDBJ whole genome shotgun (WGS) entry which is preliminary data.</text>
</comment>
<feature type="region of interest" description="Disordered" evidence="1">
    <location>
        <begin position="35"/>
        <end position="61"/>
    </location>
</feature>
<dbReference type="OrthoDB" id="8160865at2"/>
<name>A0A3A1WJP2_9HYPH</name>
<dbReference type="RefSeq" id="WP_119540472.1">
    <property type="nucleotide sequence ID" value="NZ_QYRN01000006.1"/>
</dbReference>
<reference evidence="4" key="1">
    <citation type="submission" date="2018-09" db="EMBL/GenBank/DDBJ databases">
        <authorList>
            <person name="Tuo L."/>
        </authorList>
    </citation>
    <scope>NUCLEOTIDE SEQUENCE [LARGE SCALE GENOMIC DNA]</scope>
    <source>
        <strain evidence="4">M2BS4Y-1</strain>
    </source>
</reference>
<organism evidence="3 4">
    <name type="scientific">Aureimonas flava</name>
    <dbReference type="NCBI Taxonomy" id="2320271"/>
    <lineage>
        <taxon>Bacteria</taxon>
        <taxon>Pseudomonadati</taxon>
        <taxon>Pseudomonadota</taxon>
        <taxon>Alphaproteobacteria</taxon>
        <taxon>Hyphomicrobiales</taxon>
        <taxon>Aurantimonadaceae</taxon>
        <taxon>Aureimonas</taxon>
    </lineage>
</organism>
<dbReference type="Proteomes" id="UP000265750">
    <property type="component" value="Unassembled WGS sequence"/>
</dbReference>
<sequence length="115" mass="12880">MIRKHLTIAVLAAAAIASAAPAMAQGIEIGRDGVRLVDPNSRNSDMRRDDMRRDDRRGREIGERDAVRIARAEGVREVDDVRRTSRSYRVIGTDRRGDDIQVDIDRRSGDVIGVR</sequence>
<evidence type="ECO:0000313" key="4">
    <source>
        <dbReference type="Proteomes" id="UP000265750"/>
    </source>
</evidence>
<keyword evidence="2" id="KW-0732">Signal</keyword>